<dbReference type="UniPathway" id="UPA00077">
    <property type="reaction ID" value="UER00154"/>
</dbReference>
<dbReference type="GO" id="GO:0004150">
    <property type="term" value="F:dihydroneopterin aldolase activity"/>
    <property type="evidence" value="ECO:0007669"/>
    <property type="project" value="UniProtKB-UniRule"/>
</dbReference>
<evidence type="ECO:0000256" key="5">
    <source>
        <dbReference type="ARBA" id="ARBA00023239"/>
    </source>
</evidence>
<dbReference type="GO" id="GO:0046656">
    <property type="term" value="P:folic acid biosynthetic process"/>
    <property type="evidence" value="ECO:0007669"/>
    <property type="project" value="UniProtKB-UniRule"/>
</dbReference>
<evidence type="ECO:0000259" key="7">
    <source>
        <dbReference type="SMART" id="SM00905"/>
    </source>
</evidence>
<dbReference type="GO" id="GO:0046654">
    <property type="term" value="P:tetrahydrofolate biosynthetic process"/>
    <property type="evidence" value="ECO:0007669"/>
    <property type="project" value="UniProtKB-UniRule"/>
</dbReference>
<evidence type="ECO:0000313" key="8">
    <source>
        <dbReference type="EMBL" id="NME68364.1"/>
    </source>
</evidence>
<dbReference type="Proteomes" id="UP000576082">
    <property type="component" value="Unassembled WGS sequence"/>
</dbReference>
<dbReference type="Gene3D" id="3.30.1130.10">
    <property type="match status" value="1"/>
</dbReference>
<comment type="similarity">
    <text evidence="3 6">Belongs to the DHNA family.</text>
</comment>
<comment type="pathway">
    <text evidence="2 6">Cofactor biosynthesis; tetrahydrofolate biosynthesis; 2-amino-4-hydroxy-6-hydroxymethyl-7,8-dihydropteridine diphosphate from 7,8-dihydroneopterin triphosphate: step 3/4.</text>
</comment>
<dbReference type="Pfam" id="PF02152">
    <property type="entry name" value="FolB"/>
    <property type="match status" value="1"/>
</dbReference>
<comment type="caution">
    <text evidence="8">The sequence shown here is derived from an EMBL/GenBank/DDBJ whole genome shotgun (WGS) entry which is preliminary data.</text>
</comment>
<evidence type="ECO:0000256" key="3">
    <source>
        <dbReference type="ARBA" id="ARBA00005708"/>
    </source>
</evidence>
<keyword evidence="4 6" id="KW-0289">Folate biosynthesis</keyword>
<evidence type="ECO:0000256" key="1">
    <source>
        <dbReference type="ARBA" id="ARBA00001353"/>
    </source>
</evidence>
<dbReference type="InterPro" id="IPR006157">
    <property type="entry name" value="FolB_dom"/>
</dbReference>
<name>A0A7X9P2H7_9BACT</name>
<protein>
    <recommendedName>
        <fullName evidence="6">7,8-dihydroneopterin aldolase</fullName>
        <ecNumber evidence="6">4.1.2.25</ecNumber>
    </recommendedName>
</protein>
<dbReference type="PANTHER" id="PTHR42844:SF1">
    <property type="entry name" value="DIHYDRONEOPTERIN ALDOLASE 1-RELATED"/>
    <property type="match status" value="1"/>
</dbReference>
<dbReference type="NCBIfam" id="TIGR00526">
    <property type="entry name" value="folB_dom"/>
    <property type="match status" value="1"/>
</dbReference>
<accession>A0A7X9P2H7</accession>
<evidence type="ECO:0000256" key="2">
    <source>
        <dbReference type="ARBA" id="ARBA00005013"/>
    </source>
</evidence>
<proteinExistence type="inferred from homology"/>
<dbReference type="EMBL" id="JABANE010000023">
    <property type="protein sequence ID" value="NME68364.1"/>
    <property type="molecule type" value="Genomic_DNA"/>
</dbReference>
<feature type="domain" description="Dihydroneopterin aldolase/epimerase" evidence="7">
    <location>
        <begin position="5"/>
        <end position="118"/>
    </location>
</feature>
<keyword evidence="9" id="KW-1185">Reference proteome</keyword>
<keyword evidence="5 6" id="KW-0456">Lyase</keyword>
<evidence type="ECO:0000313" key="9">
    <source>
        <dbReference type="Proteomes" id="UP000576082"/>
    </source>
</evidence>
<dbReference type="AlphaFoldDB" id="A0A7X9P2H7"/>
<evidence type="ECO:0000256" key="6">
    <source>
        <dbReference type="RuleBase" id="RU362079"/>
    </source>
</evidence>
<dbReference type="SUPFAM" id="SSF55620">
    <property type="entry name" value="Tetrahydrobiopterin biosynthesis enzymes-like"/>
    <property type="match status" value="1"/>
</dbReference>
<dbReference type="InterPro" id="IPR043133">
    <property type="entry name" value="GTP-CH-I_C/QueF"/>
</dbReference>
<organism evidence="8 9">
    <name type="scientific">Flammeovirga aprica JL-4</name>
    <dbReference type="NCBI Taxonomy" id="694437"/>
    <lineage>
        <taxon>Bacteria</taxon>
        <taxon>Pseudomonadati</taxon>
        <taxon>Bacteroidota</taxon>
        <taxon>Cytophagia</taxon>
        <taxon>Cytophagales</taxon>
        <taxon>Flammeovirgaceae</taxon>
        <taxon>Flammeovirga</taxon>
    </lineage>
</organism>
<dbReference type="PANTHER" id="PTHR42844">
    <property type="entry name" value="DIHYDRONEOPTERIN ALDOLASE 1-RELATED"/>
    <property type="match status" value="1"/>
</dbReference>
<dbReference type="RefSeq" id="WP_169656671.1">
    <property type="nucleotide sequence ID" value="NZ_JABANE010000023.1"/>
</dbReference>
<dbReference type="NCBIfam" id="TIGR00525">
    <property type="entry name" value="folB"/>
    <property type="match status" value="1"/>
</dbReference>
<gene>
    <name evidence="8" type="primary">folB</name>
    <name evidence="8" type="ORF">HHU12_10370</name>
</gene>
<comment type="function">
    <text evidence="6">Catalyzes the conversion of 7,8-dihydroneopterin to 6-hydroxymethyl-7,8-dihydropterin.</text>
</comment>
<sequence length="118" mass="13479">MKHTIALEGLEFFAYHGFFEEEQKIGNKYGVDLFVDTNFDDAAQTDNLEGTINYMDLYEIVKEVMNVSSKLLEHLGQKIVDEIYKKWPKSALQVRVKIKKFNPPIGGICHASSISITH</sequence>
<dbReference type="GO" id="GO:0005737">
    <property type="term" value="C:cytoplasm"/>
    <property type="evidence" value="ECO:0007669"/>
    <property type="project" value="TreeGrafter"/>
</dbReference>
<dbReference type="SMART" id="SM00905">
    <property type="entry name" value="FolB"/>
    <property type="match status" value="1"/>
</dbReference>
<dbReference type="InterPro" id="IPR006156">
    <property type="entry name" value="Dihydroneopterin_aldolase"/>
</dbReference>
<evidence type="ECO:0000256" key="4">
    <source>
        <dbReference type="ARBA" id="ARBA00022909"/>
    </source>
</evidence>
<reference evidence="8 9" key="1">
    <citation type="submission" date="2020-04" db="EMBL/GenBank/DDBJ databases">
        <title>Flammeovirga sp. SR4, a novel species isolated from seawater.</title>
        <authorList>
            <person name="Wang X."/>
        </authorList>
    </citation>
    <scope>NUCLEOTIDE SEQUENCE [LARGE SCALE GENOMIC DNA]</scope>
    <source>
        <strain evidence="8 9">ATCC 23126</strain>
    </source>
</reference>
<dbReference type="EC" id="4.1.2.25" evidence="6"/>
<comment type="catalytic activity">
    <reaction evidence="1 6">
        <text>7,8-dihydroneopterin = 6-hydroxymethyl-7,8-dihydropterin + glycolaldehyde</text>
        <dbReference type="Rhea" id="RHEA:10540"/>
        <dbReference type="ChEBI" id="CHEBI:17001"/>
        <dbReference type="ChEBI" id="CHEBI:17071"/>
        <dbReference type="ChEBI" id="CHEBI:44841"/>
        <dbReference type="EC" id="4.1.2.25"/>
    </reaction>
</comment>